<evidence type="ECO:0000256" key="3">
    <source>
        <dbReference type="ARBA" id="ARBA00023163"/>
    </source>
</evidence>
<dbReference type="EMBL" id="CP076133">
    <property type="protein sequence ID" value="QWG04214.1"/>
    <property type="molecule type" value="Genomic_DNA"/>
</dbReference>
<accession>A0AAX1N9K4</accession>
<dbReference type="AlphaFoldDB" id="A0AAX1N9K4"/>
<evidence type="ECO:0000259" key="4">
    <source>
        <dbReference type="PROSITE" id="PS01124"/>
    </source>
</evidence>
<evidence type="ECO:0000313" key="5">
    <source>
        <dbReference type="EMBL" id="QWG04214.1"/>
    </source>
</evidence>
<dbReference type="KEGG" id="fya:KMW28_25310"/>
<sequence length="281" mass="32611">MIINRESFDLHGKAVMEKVKFTPPFKANTKMENEACFLHILKGEAELYVPQEKLSVQSSDSLFMKCGAYMNFWKENKDETQNEAILVHLYPETLQSIYANQLPSFLSENKGKKHSTAEKLKISSMIENYISSLNFYFENPSIVTDELIQLKVKELLLLLVNSHFSENLSHMFSDLFSPVNLDFKNMIETHLYEDISVQDYASIAGMSLSTFKRKFQSIYDCSPKRYINQKRLEKAKDLLMNTDLRVSNIAYDCGFNDISYFSKSFHAQFNSSPSDYRKKNH</sequence>
<dbReference type="SMART" id="SM00342">
    <property type="entry name" value="HTH_ARAC"/>
    <property type="match status" value="1"/>
</dbReference>
<evidence type="ECO:0000313" key="6">
    <source>
        <dbReference type="Proteomes" id="UP000678679"/>
    </source>
</evidence>
<dbReference type="Pfam" id="PF12833">
    <property type="entry name" value="HTH_18"/>
    <property type="match status" value="1"/>
</dbReference>
<dbReference type="InterPro" id="IPR020449">
    <property type="entry name" value="Tscrpt_reg_AraC-type_HTH"/>
</dbReference>
<dbReference type="PRINTS" id="PR00032">
    <property type="entry name" value="HTHARAC"/>
</dbReference>
<dbReference type="InterPro" id="IPR054015">
    <property type="entry name" value="ExsA-like_N"/>
</dbReference>
<feature type="domain" description="HTH araC/xylS-type" evidence="4">
    <location>
        <begin position="181"/>
        <end position="279"/>
    </location>
</feature>
<keyword evidence="1" id="KW-0805">Transcription regulation</keyword>
<dbReference type="GO" id="GO:0003700">
    <property type="term" value="F:DNA-binding transcription factor activity"/>
    <property type="evidence" value="ECO:0007669"/>
    <property type="project" value="InterPro"/>
</dbReference>
<dbReference type="PANTHER" id="PTHR43280:SF2">
    <property type="entry name" value="HTH-TYPE TRANSCRIPTIONAL REGULATOR EXSA"/>
    <property type="match status" value="1"/>
</dbReference>
<keyword evidence="3" id="KW-0804">Transcription</keyword>
<dbReference type="InterPro" id="IPR009057">
    <property type="entry name" value="Homeodomain-like_sf"/>
</dbReference>
<evidence type="ECO:0000256" key="1">
    <source>
        <dbReference type="ARBA" id="ARBA00023015"/>
    </source>
</evidence>
<evidence type="ECO:0000256" key="2">
    <source>
        <dbReference type="ARBA" id="ARBA00023125"/>
    </source>
</evidence>
<dbReference type="RefSeq" id="WP_169663702.1">
    <property type="nucleotide sequence ID" value="NZ_CP076133.1"/>
</dbReference>
<dbReference type="InterPro" id="IPR018060">
    <property type="entry name" value="HTH_AraC"/>
</dbReference>
<dbReference type="PROSITE" id="PS01124">
    <property type="entry name" value="HTH_ARAC_FAMILY_2"/>
    <property type="match status" value="1"/>
</dbReference>
<dbReference type="Gene3D" id="1.10.10.60">
    <property type="entry name" value="Homeodomain-like"/>
    <property type="match status" value="2"/>
</dbReference>
<reference evidence="5 6" key="1">
    <citation type="submission" date="2021-05" db="EMBL/GenBank/DDBJ databases">
        <title>Comparative genomic studies on the polysaccharide-degrading batcterial strains of the Flammeovirga genus.</title>
        <authorList>
            <person name="Zewei F."/>
            <person name="Zheng Z."/>
            <person name="Yu L."/>
            <person name="Ruyue G."/>
            <person name="Yanhong M."/>
            <person name="Yuanyuan C."/>
            <person name="Jingyan G."/>
            <person name="Wenjun H."/>
        </authorList>
    </citation>
    <scope>NUCLEOTIDE SEQUENCE [LARGE SCALE GENOMIC DNA]</scope>
    <source>
        <strain evidence="5 6">NBRC:100898</strain>
    </source>
</reference>
<dbReference type="Proteomes" id="UP000678679">
    <property type="component" value="Chromosome 2"/>
</dbReference>
<name>A0AAX1N9K4_9BACT</name>
<gene>
    <name evidence="5" type="ORF">KMW28_25310</name>
</gene>
<keyword evidence="6" id="KW-1185">Reference proteome</keyword>
<organism evidence="5 6">
    <name type="scientific">Flammeovirga yaeyamensis</name>
    <dbReference type="NCBI Taxonomy" id="367791"/>
    <lineage>
        <taxon>Bacteria</taxon>
        <taxon>Pseudomonadati</taxon>
        <taxon>Bacteroidota</taxon>
        <taxon>Cytophagia</taxon>
        <taxon>Cytophagales</taxon>
        <taxon>Flammeovirgaceae</taxon>
        <taxon>Flammeovirga</taxon>
    </lineage>
</organism>
<proteinExistence type="predicted"/>
<protein>
    <submittedName>
        <fullName evidence="5">Helix-turn-helix domain-containing protein</fullName>
    </submittedName>
</protein>
<dbReference type="SUPFAM" id="SSF46689">
    <property type="entry name" value="Homeodomain-like"/>
    <property type="match status" value="2"/>
</dbReference>
<keyword evidence="2" id="KW-0238">DNA-binding</keyword>
<dbReference type="PANTHER" id="PTHR43280">
    <property type="entry name" value="ARAC-FAMILY TRANSCRIPTIONAL REGULATOR"/>
    <property type="match status" value="1"/>
</dbReference>
<dbReference type="GO" id="GO:0043565">
    <property type="term" value="F:sequence-specific DNA binding"/>
    <property type="evidence" value="ECO:0007669"/>
    <property type="project" value="InterPro"/>
</dbReference>
<dbReference type="Pfam" id="PF22200">
    <property type="entry name" value="ExsA_N"/>
    <property type="match status" value="1"/>
</dbReference>